<dbReference type="Proteomes" id="UP000179324">
    <property type="component" value="Unassembled WGS sequence"/>
</dbReference>
<evidence type="ECO:0000313" key="2">
    <source>
        <dbReference type="Proteomes" id="UP000179324"/>
    </source>
</evidence>
<proteinExistence type="predicted"/>
<reference evidence="1 2" key="1">
    <citation type="journal article" date="2016" name="Nat. Commun.">
        <title>Thousands of microbial genomes shed light on interconnected biogeochemical processes in an aquifer system.</title>
        <authorList>
            <person name="Anantharaman K."/>
            <person name="Brown C.T."/>
            <person name="Hug L.A."/>
            <person name="Sharon I."/>
            <person name="Castelle C.J."/>
            <person name="Probst A.J."/>
            <person name="Thomas B.C."/>
            <person name="Singh A."/>
            <person name="Wilkins M.J."/>
            <person name="Karaoz U."/>
            <person name="Brodie E.L."/>
            <person name="Williams K.H."/>
            <person name="Hubbard S.S."/>
            <person name="Banfield J.F."/>
        </authorList>
    </citation>
    <scope>NUCLEOTIDE SEQUENCE [LARGE SCALE GENOMIC DNA]</scope>
</reference>
<sequence>MRQLEKGLYLLEGEEMPCGPGTIDVRRKALLSTFGKAEREWAAVLIIGCSQEVGTWVAVDWPTLGRKAMEKEYSIGKLFVGIRGLIKMGFVRRVRPGNNIRNHPAFSPVPKFVLHLMKLQGITPKN</sequence>
<dbReference type="EMBL" id="MFKI01000022">
    <property type="protein sequence ID" value="OGG38877.1"/>
    <property type="molecule type" value="Genomic_DNA"/>
</dbReference>
<name>A0A1F6BQQ8_9BACT</name>
<accession>A0A1F6BQQ8</accession>
<evidence type="ECO:0000313" key="1">
    <source>
        <dbReference type="EMBL" id="OGG38877.1"/>
    </source>
</evidence>
<organism evidence="1 2">
    <name type="scientific">Candidatus Jorgensenbacteria bacterium GWC1_48_12</name>
    <dbReference type="NCBI Taxonomy" id="1798469"/>
    <lineage>
        <taxon>Bacteria</taxon>
        <taxon>Candidatus Joergenseniibacteriota</taxon>
    </lineage>
</organism>
<gene>
    <name evidence="1" type="ORF">A2127_02020</name>
</gene>
<protein>
    <submittedName>
        <fullName evidence="1">Uncharacterized protein</fullName>
    </submittedName>
</protein>
<dbReference type="AlphaFoldDB" id="A0A1F6BQQ8"/>
<comment type="caution">
    <text evidence="1">The sequence shown here is derived from an EMBL/GenBank/DDBJ whole genome shotgun (WGS) entry which is preliminary data.</text>
</comment>